<keyword evidence="1" id="KW-1133">Transmembrane helix</keyword>
<evidence type="ECO:0000313" key="3">
    <source>
        <dbReference type="EMBL" id="EUR73906.1"/>
    </source>
</evidence>
<evidence type="ECO:0000256" key="2">
    <source>
        <dbReference type="SAM" id="SignalP"/>
    </source>
</evidence>
<name>W7FFL7_PLAF8</name>
<dbReference type="AlphaFoldDB" id="W7FFL7"/>
<dbReference type="EMBL" id="KE123603">
    <property type="protein sequence ID" value="EUR73906.1"/>
    <property type="molecule type" value="Genomic_DNA"/>
</dbReference>
<dbReference type="Proteomes" id="UP000030688">
    <property type="component" value="Unassembled WGS sequence"/>
</dbReference>
<reference evidence="3 4" key="2">
    <citation type="submission" date="2013-02" db="EMBL/GenBank/DDBJ databases">
        <title>The Genome Sequence of Plasmodium falciparum 7G8.</title>
        <authorList>
            <consortium name="The Broad Institute Genome Sequencing Platform"/>
            <consortium name="The Broad Institute Genome Sequencing Center for Infectious Disease"/>
            <person name="Neafsey D."/>
            <person name="Cheeseman I."/>
            <person name="Volkman S."/>
            <person name="Adams J."/>
            <person name="Walker B."/>
            <person name="Young S.K."/>
            <person name="Zeng Q."/>
            <person name="Gargeya S."/>
            <person name="Fitzgerald M."/>
            <person name="Haas B."/>
            <person name="Abouelleil A."/>
            <person name="Alvarado L."/>
            <person name="Arachchi H.M."/>
            <person name="Berlin A.M."/>
            <person name="Chapman S.B."/>
            <person name="Dewar J."/>
            <person name="Goldberg J."/>
            <person name="Griggs A."/>
            <person name="Gujja S."/>
            <person name="Hansen M."/>
            <person name="Howarth C."/>
            <person name="Imamovic A."/>
            <person name="Larimer J."/>
            <person name="McCowan C."/>
            <person name="Murphy C."/>
            <person name="Neiman D."/>
            <person name="Pearson M."/>
            <person name="Priest M."/>
            <person name="Roberts A."/>
            <person name="Saif S."/>
            <person name="Shea T."/>
            <person name="Sisk P."/>
            <person name="Sykes S."/>
            <person name="Wortman J."/>
            <person name="Nusbaum C."/>
            <person name="Birren B."/>
        </authorList>
    </citation>
    <scope>NUCLEOTIDE SEQUENCE [LARGE SCALE GENOMIC DNA]</scope>
    <source>
        <strain evidence="3 4">7G8</strain>
    </source>
</reference>
<organism evidence="3 4">
    <name type="scientific">Plasmodium falciparum (isolate 7G8)</name>
    <dbReference type="NCBI Taxonomy" id="57266"/>
    <lineage>
        <taxon>Eukaryota</taxon>
        <taxon>Sar</taxon>
        <taxon>Alveolata</taxon>
        <taxon>Apicomplexa</taxon>
        <taxon>Aconoidasida</taxon>
        <taxon>Haemosporida</taxon>
        <taxon>Plasmodiidae</taxon>
        <taxon>Plasmodium</taxon>
        <taxon>Plasmodium (Laverania)</taxon>
    </lineage>
</organism>
<keyword evidence="2" id="KW-0732">Signal</keyword>
<accession>W7FFL7</accession>
<dbReference type="OrthoDB" id="370410at2759"/>
<gene>
    <name evidence="3" type="ORF">PFBG_01740</name>
</gene>
<keyword evidence="1" id="KW-0472">Membrane</keyword>
<protein>
    <submittedName>
        <fullName evidence="3">Uncharacterized protein</fullName>
    </submittedName>
</protein>
<proteinExistence type="predicted"/>
<feature type="signal peptide" evidence="2">
    <location>
        <begin position="1"/>
        <end position="21"/>
    </location>
</feature>
<evidence type="ECO:0000313" key="4">
    <source>
        <dbReference type="Proteomes" id="UP000030688"/>
    </source>
</evidence>
<feature type="chain" id="PRO_5004894941" evidence="2">
    <location>
        <begin position="22"/>
        <end position="171"/>
    </location>
</feature>
<sequence length="171" mass="20159">MFKKFFVFITFLVFIIKYIHCDIIIVDSNKDIQGFDPNSVLNLSENVFNIFLDTKTNNSDIKTVYSSIFSVFNFSIFVYTVNGQPDIIQKVYKKHPNYISYIITCKESELFDNIEDAKDNKNVFHTNPNILSQLMIVFLIFFFLFIGFYVLINISTPKIYEEKQLIINKEH</sequence>
<evidence type="ECO:0000256" key="1">
    <source>
        <dbReference type="SAM" id="Phobius"/>
    </source>
</evidence>
<feature type="transmembrane region" description="Helical" evidence="1">
    <location>
        <begin position="130"/>
        <end position="152"/>
    </location>
</feature>
<reference evidence="4" key="1">
    <citation type="submission" date="2007-11" db="EMBL/GenBank/DDBJ databases">
        <authorList>
            <consortium name="The Broad Institute Genome Sequencing Platform"/>
            <person name="Volkman S.K."/>
            <person name="Daily J.P."/>
            <person name="Sarr O."/>
            <person name="Ndiaye D."/>
            <person name="Ndir O."/>
            <person name="Mboup S."/>
            <person name="Lukens A."/>
            <person name="Stange-Thomann N."/>
            <person name="Mauceli E."/>
            <person name="Gnerre S."/>
            <person name="Jaffe D."/>
            <person name="Zainoun J."/>
            <person name="Wiegand R.C."/>
            <person name="Birren B."/>
            <person name="Galagan J."/>
            <person name="Lander E."/>
            <person name="Wirth D.F."/>
        </authorList>
    </citation>
    <scope>NUCLEOTIDE SEQUENCE [LARGE SCALE GENOMIC DNA]</scope>
    <source>
        <strain evidence="4">7G8</strain>
    </source>
</reference>
<keyword evidence="1" id="KW-0812">Transmembrane</keyword>